<evidence type="ECO:0000259" key="1">
    <source>
        <dbReference type="Pfam" id="PF16979"/>
    </source>
</evidence>
<accession>A0A8J5CIG9</accession>
<dbReference type="Pfam" id="PF25322">
    <property type="entry name" value="RBD_SIN1"/>
    <property type="match status" value="1"/>
</dbReference>
<feature type="domain" description="Target of rapamycin complex 2 subunit MAPKAP1-like Ras-binding" evidence="2">
    <location>
        <begin position="7"/>
        <end position="41"/>
    </location>
</feature>
<dbReference type="InterPro" id="IPR031313">
    <property type="entry name" value="Sin1_PH_dom"/>
</dbReference>
<evidence type="ECO:0000313" key="4">
    <source>
        <dbReference type="Proteomes" id="UP000770661"/>
    </source>
</evidence>
<dbReference type="Pfam" id="PF16979">
    <property type="entry name" value="SIN1_PH"/>
    <property type="match status" value="1"/>
</dbReference>
<dbReference type="Gene3D" id="2.30.29.30">
    <property type="entry name" value="Pleckstrin-homology domain (PH domain)/Phosphotyrosine-binding domain (PTB)"/>
    <property type="match status" value="1"/>
</dbReference>
<reference evidence="3" key="1">
    <citation type="submission" date="2020-07" db="EMBL/GenBank/DDBJ databases">
        <title>The High-quality genome of the commercially important snow crab, Chionoecetes opilio.</title>
        <authorList>
            <person name="Jeong J.-H."/>
            <person name="Ryu S."/>
        </authorList>
    </citation>
    <scope>NUCLEOTIDE SEQUENCE</scope>
    <source>
        <strain evidence="3">MADBK_172401_WGS</strain>
        <tissue evidence="3">Digestive gland</tissue>
    </source>
</reference>
<sequence>MVKIKDAGLDYHLEREDEPGIALDPEKTLADINCTEFAVVRDNTLVESNNMSVVEATLYKSYRVVWLYKFGKCEASLGISGEKFEIHPLQPKSAGSLLPLRSRAPVTCNMDQVVDCCRKAEKKGKALTPYT</sequence>
<gene>
    <name evidence="3" type="primary">Mapkap1_0</name>
    <name evidence="3" type="ORF">GWK47_018816</name>
</gene>
<dbReference type="EMBL" id="JACEEZ010022558">
    <property type="protein sequence ID" value="KAG0712305.1"/>
    <property type="molecule type" value="Genomic_DNA"/>
</dbReference>
<dbReference type="InterPro" id="IPR057339">
    <property type="entry name" value="RBD_SIN1"/>
</dbReference>
<dbReference type="AlphaFoldDB" id="A0A8J5CIG9"/>
<evidence type="ECO:0000313" key="3">
    <source>
        <dbReference type="EMBL" id="KAG0712305.1"/>
    </source>
</evidence>
<dbReference type="OrthoDB" id="241990at2759"/>
<evidence type="ECO:0000259" key="2">
    <source>
        <dbReference type="Pfam" id="PF25322"/>
    </source>
</evidence>
<comment type="caution">
    <text evidence="3">The sequence shown here is derived from an EMBL/GenBank/DDBJ whole genome shotgun (WGS) entry which is preliminary data.</text>
</comment>
<dbReference type="Proteomes" id="UP000770661">
    <property type="component" value="Unassembled WGS sequence"/>
</dbReference>
<keyword evidence="4" id="KW-1185">Reference proteome</keyword>
<name>A0A8J5CIG9_CHIOP</name>
<proteinExistence type="predicted"/>
<organism evidence="3 4">
    <name type="scientific">Chionoecetes opilio</name>
    <name type="common">Atlantic snow crab</name>
    <name type="synonym">Cancer opilio</name>
    <dbReference type="NCBI Taxonomy" id="41210"/>
    <lineage>
        <taxon>Eukaryota</taxon>
        <taxon>Metazoa</taxon>
        <taxon>Ecdysozoa</taxon>
        <taxon>Arthropoda</taxon>
        <taxon>Crustacea</taxon>
        <taxon>Multicrustacea</taxon>
        <taxon>Malacostraca</taxon>
        <taxon>Eumalacostraca</taxon>
        <taxon>Eucarida</taxon>
        <taxon>Decapoda</taxon>
        <taxon>Pleocyemata</taxon>
        <taxon>Brachyura</taxon>
        <taxon>Eubrachyura</taxon>
        <taxon>Majoidea</taxon>
        <taxon>Majidae</taxon>
        <taxon>Chionoecetes</taxon>
    </lineage>
</organism>
<feature type="domain" description="SIN1-type PH" evidence="1">
    <location>
        <begin position="58"/>
        <end position="119"/>
    </location>
</feature>
<protein>
    <submittedName>
        <fullName evidence="3">Target of rapamycin complex 2 subunit MAPKAP1</fullName>
    </submittedName>
</protein>
<dbReference type="InterPro" id="IPR011993">
    <property type="entry name" value="PH-like_dom_sf"/>
</dbReference>